<evidence type="ECO:0000313" key="8">
    <source>
        <dbReference type="EMBL" id="GAA1517295.1"/>
    </source>
</evidence>
<evidence type="ECO:0000256" key="5">
    <source>
        <dbReference type="ARBA" id="ARBA00013198"/>
    </source>
</evidence>
<comment type="function">
    <text evidence="2">Hydrolysis of 6-phosphogluconolactone to 6-phosphogluconate.</text>
</comment>
<dbReference type="InterPro" id="IPR039104">
    <property type="entry name" value="6PGL"/>
</dbReference>
<dbReference type="Gene3D" id="3.40.50.1360">
    <property type="match status" value="1"/>
</dbReference>
<dbReference type="EMBL" id="BAAAQD010000006">
    <property type="protein sequence ID" value="GAA1517295.1"/>
    <property type="molecule type" value="Genomic_DNA"/>
</dbReference>
<keyword evidence="9" id="KW-1185">Reference proteome</keyword>
<dbReference type="Proteomes" id="UP001501470">
    <property type="component" value="Unassembled WGS sequence"/>
</dbReference>
<sequence length="298" mass="29488">MTVVIHDDPKLLAEATAARLIVRLTDAQAERGVASLVLTGGRIAAQIYAAVLASPARDAVDWSRVDFWWGDERFLPSGDPDRNETQARAALLDGLPVDPARVHPMPASDGPLGDDAPAAAASYARELAASAGASGGVVGGGAAGLGAAGAAAAAAGAPGLAAAGMAAVDAAAVGSIEPAGSAESGGAAGLPRFDVVLLGVGEDGHVASVFPGHPVIDETGTTASVHDSPKPPPVRVTLTLPAINTAAEVWLIAAGDGKADAVREAHTATPAALPAARVRGEHRTLWLLDRAAAASLPA</sequence>
<evidence type="ECO:0000256" key="2">
    <source>
        <dbReference type="ARBA" id="ARBA00002681"/>
    </source>
</evidence>
<proteinExistence type="inferred from homology"/>
<evidence type="ECO:0000259" key="7">
    <source>
        <dbReference type="Pfam" id="PF01182"/>
    </source>
</evidence>
<comment type="similarity">
    <text evidence="4">Belongs to the glucosamine/galactosamine-6-phosphate isomerase family. 6-phosphogluconolactonase subfamily.</text>
</comment>
<dbReference type="InterPro" id="IPR006148">
    <property type="entry name" value="Glc/Gal-6P_isomerase"/>
</dbReference>
<dbReference type="PANTHER" id="PTHR11054">
    <property type="entry name" value="6-PHOSPHOGLUCONOLACTONASE"/>
    <property type="match status" value="1"/>
</dbReference>
<dbReference type="InterPro" id="IPR037171">
    <property type="entry name" value="NagB/RpiA_transferase-like"/>
</dbReference>
<dbReference type="CDD" id="cd01400">
    <property type="entry name" value="6PGL"/>
    <property type="match status" value="1"/>
</dbReference>
<dbReference type="InterPro" id="IPR005900">
    <property type="entry name" value="6-phosphogluconolactonase_DevB"/>
</dbReference>
<feature type="domain" description="Glucosamine/galactosamine-6-phosphate isomerase" evidence="7">
    <location>
        <begin position="8"/>
        <end position="132"/>
    </location>
</feature>
<comment type="pathway">
    <text evidence="3">Carbohydrate degradation; pentose phosphate pathway; D-ribulose 5-phosphate from D-glucose 6-phosphate (oxidative stage): step 2/3.</text>
</comment>
<name>A0ABP4L927_9ACTN</name>
<comment type="caution">
    <text evidence="8">The sequence shown here is derived from an EMBL/GenBank/DDBJ whole genome shotgun (WGS) entry which is preliminary data.</text>
</comment>
<organism evidence="8 9">
    <name type="scientific">Dactylosporangium maewongense</name>
    <dbReference type="NCBI Taxonomy" id="634393"/>
    <lineage>
        <taxon>Bacteria</taxon>
        <taxon>Bacillati</taxon>
        <taxon>Actinomycetota</taxon>
        <taxon>Actinomycetes</taxon>
        <taxon>Micromonosporales</taxon>
        <taxon>Micromonosporaceae</taxon>
        <taxon>Dactylosporangium</taxon>
    </lineage>
</organism>
<evidence type="ECO:0000256" key="3">
    <source>
        <dbReference type="ARBA" id="ARBA00004961"/>
    </source>
</evidence>
<gene>
    <name evidence="8" type="ORF">GCM10009827_035250</name>
</gene>
<feature type="domain" description="Glucosamine/galactosamine-6-phosphate isomerase" evidence="7">
    <location>
        <begin position="185"/>
        <end position="286"/>
    </location>
</feature>
<dbReference type="SUPFAM" id="SSF100950">
    <property type="entry name" value="NagB/RpiA/CoA transferase-like"/>
    <property type="match status" value="1"/>
</dbReference>
<reference evidence="9" key="1">
    <citation type="journal article" date="2019" name="Int. J. Syst. Evol. Microbiol.">
        <title>The Global Catalogue of Microorganisms (GCM) 10K type strain sequencing project: providing services to taxonomists for standard genome sequencing and annotation.</title>
        <authorList>
            <consortium name="The Broad Institute Genomics Platform"/>
            <consortium name="The Broad Institute Genome Sequencing Center for Infectious Disease"/>
            <person name="Wu L."/>
            <person name="Ma J."/>
        </authorList>
    </citation>
    <scope>NUCLEOTIDE SEQUENCE [LARGE SCALE GENOMIC DNA]</scope>
    <source>
        <strain evidence="9">JCM 15933</strain>
    </source>
</reference>
<protein>
    <recommendedName>
        <fullName evidence="6">6-phosphogluconolactonase</fullName>
        <ecNumber evidence="5">3.1.1.31</ecNumber>
    </recommendedName>
</protein>
<dbReference type="PANTHER" id="PTHR11054:SF0">
    <property type="entry name" value="6-PHOSPHOGLUCONOLACTONASE"/>
    <property type="match status" value="1"/>
</dbReference>
<dbReference type="Pfam" id="PF01182">
    <property type="entry name" value="Glucosamine_iso"/>
    <property type="match status" value="2"/>
</dbReference>
<dbReference type="EC" id="3.1.1.31" evidence="5"/>
<evidence type="ECO:0000313" key="9">
    <source>
        <dbReference type="Proteomes" id="UP001501470"/>
    </source>
</evidence>
<comment type="catalytic activity">
    <reaction evidence="1">
        <text>6-phospho-D-glucono-1,5-lactone + H2O = 6-phospho-D-gluconate + H(+)</text>
        <dbReference type="Rhea" id="RHEA:12556"/>
        <dbReference type="ChEBI" id="CHEBI:15377"/>
        <dbReference type="ChEBI" id="CHEBI:15378"/>
        <dbReference type="ChEBI" id="CHEBI:57955"/>
        <dbReference type="ChEBI" id="CHEBI:58759"/>
        <dbReference type="EC" id="3.1.1.31"/>
    </reaction>
</comment>
<evidence type="ECO:0000256" key="1">
    <source>
        <dbReference type="ARBA" id="ARBA00000832"/>
    </source>
</evidence>
<accession>A0ABP4L927</accession>
<evidence type="ECO:0000256" key="6">
    <source>
        <dbReference type="ARBA" id="ARBA00020337"/>
    </source>
</evidence>
<dbReference type="RefSeq" id="WP_344503006.1">
    <property type="nucleotide sequence ID" value="NZ_BAAAQD010000006.1"/>
</dbReference>
<evidence type="ECO:0000256" key="4">
    <source>
        <dbReference type="ARBA" id="ARBA00010662"/>
    </source>
</evidence>